<evidence type="ECO:0000313" key="2">
    <source>
        <dbReference type="Proteomes" id="UP000325690"/>
    </source>
</evidence>
<name>A0A5N5UYS5_MYCPH</name>
<accession>A0A5N5UYS5</accession>
<keyword evidence="2" id="KW-1185">Reference proteome</keyword>
<dbReference type="GeneID" id="74301125"/>
<sequence length="73" mass="7799">MFGLRVGVLFGVRPGLTVLPVPGRTPGDTAREDCLFCRAEQVNRPAECECVIDGAGPVPVCAEHFEAQRACRG</sequence>
<gene>
    <name evidence="1" type="ORF">MPHL21000_19350</name>
</gene>
<dbReference type="AlphaFoldDB" id="A0A5N5UYS5"/>
<comment type="caution">
    <text evidence="1">The sequence shown here is derived from an EMBL/GenBank/DDBJ whole genome shotgun (WGS) entry which is preliminary data.</text>
</comment>
<dbReference type="Proteomes" id="UP000325690">
    <property type="component" value="Unassembled WGS sequence"/>
</dbReference>
<organism evidence="1 2">
    <name type="scientific">Mycolicibacterium phlei DSM 43239 = CCUG 21000</name>
    <dbReference type="NCBI Taxonomy" id="1226750"/>
    <lineage>
        <taxon>Bacteria</taxon>
        <taxon>Bacillati</taxon>
        <taxon>Actinomycetota</taxon>
        <taxon>Actinomycetes</taxon>
        <taxon>Mycobacteriales</taxon>
        <taxon>Mycobacteriaceae</taxon>
        <taxon>Mycolicibacterium</taxon>
    </lineage>
</organism>
<dbReference type="RefSeq" id="WP_040635242.1">
    <property type="nucleotide sequence ID" value="NZ_ANBO01000034.1"/>
</dbReference>
<reference evidence="1 2" key="1">
    <citation type="submission" date="2012-10" db="EMBL/GenBank/DDBJ databases">
        <title>The draft sequence of the Mycobacterium pheli genome.</title>
        <authorList>
            <person name="Pettersson B.M.F."/>
            <person name="Das S."/>
            <person name="Dasgupta S."/>
            <person name="Bhattacharya A."/>
            <person name="Kirsebom L.A."/>
        </authorList>
    </citation>
    <scope>NUCLEOTIDE SEQUENCE [LARGE SCALE GENOMIC DNA]</scope>
    <source>
        <strain evidence="1 2">CCUG 21000</strain>
    </source>
</reference>
<dbReference type="EMBL" id="ANBP01000034">
    <property type="protein sequence ID" value="KAB7753579.1"/>
    <property type="molecule type" value="Genomic_DNA"/>
</dbReference>
<proteinExistence type="predicted"/>
<evidence type="ECO:0000313" key="1">
    <source>
        <dbReference type="EMBL" id="KAB7753579.1"/>
    </source>
</evidence>
<protein>
    <submittedName>
        <fullName evidence="1">Uncharacterized protein</fullName>
    </submittedName>
</protein>